<dbReference type="OrthoDB" id="4062651at2759"/>
<keyword evidence="8" id="KW-0418">Kinase</keyword>
<dbReference type="FunFam" id="1.10.510.10:FF:000129">
    <property type="entry name" value="cysteine-rich receptor-like protein kinase 10"/>
    <property type="match status" value="1"/>
</dbReference>
<dbReference type="CDD" id="cd14066">
    <property type="entry name" value="STKc_IRAK"/>
    <property type="match status" value="1"/>
</dbReference>
<dbReference type="Gene3D" id="3.30.430.20">
    <property type="entry name" value="Gnk2 domain, C-X8-C-X2-C motif"/>
    <property type="match status" value="2"/>
</dbReference>
<dbReference type="HOGENOM" id="CLU_000288_35_7_1"/>
<dbReference type="GO" id="GO:0004674">
    <property type="term" value="F:protein serine/threonine kinase activity"/>
    <property type="evidence" value="ECO:0000318"/>
    <property type="project" value="GO_Central"/>
</dbReference>
<dbReference type="InterPro" id="IPR001245">
    <property type="entry name" value="Ser-Thr/Tyr_kinase_cat_dom"/>
</dbReference>
<keyword evidence="12" id="KW-0325">Glycoprotein</keyword>
<dbReference type="InterPro" id="IPR017441">
    <property type="entry name" value="Protein_kinase_ATP_BS"/>
</dbReference>
<evidence type="ECO:0000256" key="15">
    <source>
        <dbReference type="SAM" id="Phobius"/>
    </source>
</evidence>
<evidence type="ECO:0000313" key="20">
    <source>
        <dbReference type="Proteomes" id="UP000000768"/>
    </source>
</evidence>
<feature type="domain" description="Protein kinase" evidence="17">
    <location>
        <begin position="357"/>
        <end position="643"/>
    </location>
</feature>
<reference evidence="19 20" key="1">
    <citation type="journal article" date="2009" name="Nature">
        <title>The Sorghum bicolor genome and the diversification of grasses.</title>
        <authorList>
            <person name="Paterson A.H."/>
            <person name="Bowers J.E."/>
            <person name="Bruggmann R."/>
            <person name="Dubchak I."/>
            <person name="Grimwood J."/>
            <person name="Gundlach H."/>
            <person name="Haberer G."/>
            <person name="Hellsten U."/>
            <person name="Mitros T."/>
            <person name="Poliakov A."/>
            <person name="Schmutz J."/>
            <person name="Spannagl M."/>
            <person name="Tang H."/>
            <person name="Wang X."/>
            <person name="Wicker T."/>
            <person name="Bharti A.K."/>
            <person name="Chapman J."/>
            <person name="Feltus F.A."/>
            <person name="Gowik U."/>
            <person name="Grigoriev I.V."/>
            <person name="Lyons E."/>
            <person name="Maher C.A."/>
            <person name="Martis M."/>
            <person name="Narechania A."/>
            <person name="Otillar R.P."/>
            <person name="Penning B.W."/>
            <person name="Salamov A.A."/>
            <person name="Wang Y."/>
            <person name="Zhang L."/>
            <person name="Carpita N.C."/>
            <person name="Freeling M."/>
            <person name="Gingle A.R."/>
            <person name="Hash C.T."/>
            <person name="Keller B."/>
            <person name="Klein P."/>
            <person name="Kresovich S."/>
            <person name="McCann M.C."/>
            <person name="Ming R."/>
            <person name="Peterson D.G."/>
            <person name="Mehboob-ur-Rahman"/>
            <person name="Ware D."/>
            <person name="Westhoff P."/>
            <person name="Mayer K.F."/>
            <person name="Messing J."/>
            <person name="Rokhsar D.S."/>
        </authorList>
    </citation>
    <scope>NUCLEOTIDE SEQUENCE [LARGE SCALE GENOMIC DNA]</scope>
    <source>
        <strain evidence="20">cv. BTx623</strain>
    </source>
</reference>
<keyword evidence="11 15" id="KW-0472">Membrane</keyword>
<feature type="signal peptide" evidence="16">
    <location>
        <begin position="1"/>
        <end position="29"/>
    </location>
</feature>
<evidence type="ECO:0000259" key="17">
    <source>
        <dbReference type="PROSITE" id="PS50011"/>
    </source>
</evidence>
<keyword evidence="3" id="KW-0808">Transferase</keyword>
<feature type="region of interest" description="Disordered" evidence="14">
    <location>
        <begin position="665"/>
        <end position="687"/>
    </location>
</feature>
<evidence type="ECO:0000256" key="9">
    <source>
        <dbReference type="ARBA" id="ARBA00022840"/>
    </source>
</evidence>
<dbReference type="Pfam" id="PF07714">
    <property type="entry name" value="PK_Tyr_Ser-Thr"/>
    <property type="match status" value="1"/>
</dbReference>
<dbReference type="CDD" id="cd23509">
    <property type="entry name" value="Gnk2-like"/>
    <property type="match status" value="2"/>
</dbReference>
<organism evidence="19 20">
    <name type="scientific">Sorghum bicolor</name>
    <name type="common">Sorghum</name>
    <name type="synonym">Sorghum vulgare</name>
    <dbReference type="NCBI Taxonomy" id="4558"/>
    <lineage>
        <taxon>Eukaryota</taxon>
        <taxon>Viridiplantae</taxon>
        <taxon>Streptophyta</taxon>
        <taxon>Embryophyta</taxon>
        <taxon>Tracheophyta</taxon>
        <taxon>Spermatophyta</taxon>
        <taxon>Magnoliopsida</taxon>
        <taxon>Liliopsida</taxon>
        <taxon>Poales</taxon>
        <taxon>Poaceae</taxon>
        <taxon>PACMAD clade</taxon>
        <taxon>Panicoideae</taxon>
        <taxon>Andropogonodae</taxon>
        <taxon>Andropogoneae</taxon>
        <taxon>Sorghinae</taxon>
        <taxon>Sorghum</taxon>
    </lineage>
</organism>
<evidence type="ECO:0000256" key="16">
    <source>
        <dbReference type="SAM" id="SignalP"/>
    </source>
</evidence>
<dbReference type="Pfam" id="PF01657">
    <property type="entry name" value="Stress-antifung"/>
    <property type="match status" value="2"/>
</dbReference>
<evidence type="ECO:0000256" key="7">
    <source>
        <dbReference type="ARBA" id="ARBA00022741"/>
    </source>
</evidence>
<dbReference type="EMBL" id="CM000761">
    <property type="protein sequence ID" value="KXG36425.2"/>
    <property type="molecule type" value="Genomic_DNA"/>
</dbReference>
<proteinExistence type="predicted"/>
<dbReference type="OMA" id="LRCNFRY"/>
<dbReference type="FunFam" id="3.30.430.20:FF:000006">
    <property type="entry name" value="Receptor-like serine-threonine protein kinase"/>
    <property type="match status" value="1"/>
</dbReference>
<feature type="domain" description="Gnk2-homologous" evidence="18">
    <location>
        <begin position="143"/>
        <end position="250"/>
    </location>
</feature>
<dbReference type="EMBL" id="CM000761">
    <property type="protein sequence ID" value="EER99490.1"/>
    <property type="molecule type" value="Genomic_DNA"/>
</dbReference>
<dbReference type="Gene3D" id="3.30.200.20">
    <property type="entry name" value="Phosphorylase Kinase, domain 1"/>
    <property type="match status" value="1"/>
</dbReference>
<keyword evidence="10 15" id="KW-1133">Transmembrane helix</keyword>
<protein>
    <submittedName>
        <fullName evidence="19">Uncharacterized protein</fullName>
    </submittedName>
</protein>
<sequence length="687" mass="73949">MAAPTGHLLFLAVASLLLLFLLLSPRAAAQPWQVCGNTGNYTAQSTYQSNLASLAKALPANASRSAGNLFAEGSVGAVPDVVYALALCRGDTANATACGSCVATGFQDAQQLCPYDKDAAVVYDACYLRFSNKDFIASTTDNGDNLIILANTQSVSSPVRAFDAAVAALLNATGDYASANSSRFATGEEGFDASNPTIYGLTQCTPDMSSADCRSCLGSIISAIPQSLSGSKGGRIIGMRCNFRYEVYSFFSGSPSLRLPAASPPAASPTTPFNGTPTATPPPPGRTRNKTGIALAIVLPIIAAVLAISTVCLCFFWRRRKQAREQTPSYSTNAGDMESIESLLLDISTLRAATGNFAESNRLGEGGFGAVYKGVLPDGQEIAVKRLSQSSGQGIQELKNELVLVAKLQHKNLVRLLGVCLQEHEKLLVYEYMPNRSIDTLLFDAEKNKELDWANRVKIIDGIARGLQYLHEDSQLKIIHRDLKASNVLLDSDYTPKISDFGLARLFGGDQSREVTSRVVGTYGYMAPEYAMRGHYSIKSDVFSFGILILEILTGRKSSGSFNIEESVDLLSLVWEHWTMGTIVEVMDPSLRGKAPAQQMLKYVHIGLLCVQDNPVDRPMMSTVNVMLSGSTFSLQAPLKPVFFIPKSGYYSTVYSESYPTASQSTDNVMSGALSPNEVSITELEPR</sequence>
<dbReference type="InterPro" id="IPR000719">
    <property type="entry name" value="Prot_kinase_dom"/>
</dbReference>
<dbReference type="PANTHER" id="PTHR27002">
    <property type="entry name" value="RECEPTOR-LIKE SERINE/THREONINE-PROTEIN KINASE SD1-8"/>
    <property type="match status" value="1"/>
</dbReference>
<dbReference type="SMART" id="SM00220">
    <property type="entry name" value="S_TKc"/>
    <property type="match status" value="1"/>
</dbReference>
<evidence type="ECO:0000256" key="6">
    <source>
        <dbReference type="ARBA" id="ARBA00022737"/>
    </source>
</evidence>
<dbReference type="PROSITE" id="PS51473">
    <property type="entry name" value="GNK2"/>
    <property type="match status" value="2"/>
</dbReference>
<feature type="compositionally biased region" description="Low complexity" evidence="14">
    <location>
        <begin position="268"/>
        <end position="278"/>
    </location>
</feature>
<keyword evidence="4 15" id="KW-0812">Transmembrane</keyword>
<dbReference type="PROSITE" id="PS00108">
    <property type="entry name" value="PROTEIN_KINASE_ST"/>
    <property type="match status" value="1"/>
</dbReference>
<evidence type="ECO:0000256" key="10">
    <source>
        <dbReference type="ARBA" id="ARBA00022989"/>
    </source>
</evidence>
<keyword evidence="6" id="KW-0677">Repeat</keyword>
<dbReference type="Gramene" id="EER99490">
    <property type="protein sequence ID" value="EER99490"/>
    <property type="gene ID" value="SORBI_3002G328500"/>
</dbReference>
<evidence type="ECO:0000256" key="8">
    <source>
        <dbReference type="ARBA" id="ARBA00022777"/>
    </source>
</evidence>
<dbReference type="InterPro" id="IPR038408">
    <property type="entry name" value="GNK2_sf"/>
</dbReference>
<dbReference type="GO" id="GO:0006955">
    <property type="term" value="P:immune response"/>
    <property type="evidence" value="ECO:0000318"/>
    <property type="project" value="GO_Central"/>
</dbReference>
<dbReference type="Proteomes" id="UP000000768">
    <property type="component" value="Chromosome 2"/>
</dbReference>
<feature type="transmembrane region" description="Helical" evidence="15">
    <location>
        <begin position="293"/>
        <end position="317"/>
    </location>
</feature>
<dbReference type="PROSITE" id="PS00107">
    <property type="entry name" value="PROTEIN_KINASE_ATP"/>
    <property type="match status" value="1"/>
</dbReference>
<evidence type="ECO:0000256" key="4">
    <source>
        <dbReference type="ARBA" id="ARBA00022692"/>
    </source>
</evidence>
<feature type="binding site" evidence="13">
    <location>
        <position position="385"/>
    </location>
    <ligand>
        <name>ATP</name>
        <dbReference type="ChEBI" id="CHEBI:30616"/>
    </ligand>
</feature>
<reference evidence="20" key="3">
    <citation type="journal article" date="2018" name="Plant J.">
        <title>The Sorghum bicolor reference genome: improved assembly, gene annotations, a transcriptome atlas, and signatures of genome organization.</title>
        <authorList>
            <person name="McCormick R.F."/>
            <person name="Truong S.K."/>
            <person name="Sreedasyam A."/>
            <person name="Jenkins J."/>
            <person name="Shu S."/>
            <person name="Sims D."/>
            <person name="Kennedy M."/>
            <person name="Amirebrahimi M."/>
            <person name="Weers B.D."/>
            <person name="McKinley B."/>
            <person name="Mattison A."/>
            <person name="Morishige D.T."/>
            <person name="Grimwood J."/>
            <person name="Schmutz J."/>
            <person name="Mullet J.E."/>
        </authorList>
    </citation>
    <scope>NUCLEOTIDE SEQUENCE [LARGE SCALE GENOMIC DNA]</scope>
    <source>
        <strain evidence="20">cv. BTx623</strain>
    </source>
</reference>
<dbReference type="InterPro" id="IPR011009">
    <property type="entry name" value="Kinase-like_dom_sf"/>
</dbReference>
<evidence type="ECO:0000256" key="5">
    <source>
        <dbReference type="ARBA" id="ARBA00022729"/>
    </source>
</evidence>
<feature type="domain" description="Gnk2-homologous" evidence="18">
    <location>
        <begin position="29"/>
        <end position="135"/>
    </location>
</feature>
<keyword evidence="7 13" id="KW-0547">Nucleotide-binding</keyword>
<evidence type="ECO:0000256" key="11">
    <source>
        <dbReference type="ARBA" id="ARBA00023136"/>
    </source>
</evidence>
<dbReference type="InterPro" id="IPR002902">
    <property type="entry name" value="GNK2"/>
</dbReference>
<dbReference type="PANTHER" id="PTHR27002:SF18">
    <property type="entry name" value="OS11G0549300 PROTEIN"/>
    <property type="match status" value="1"/>
</dbReference>
<dbReference type="AlphaFoldDB" id="C5XAS5"/>
<dbReference type="PROSITE" id="PS50011">
    <property type="entry name" value="PROTEIN_KINASE_DOM"/>
    <property type="match status" value="1"/>
</dbReference>
<name>C5XAS5_SORBI</name>
<evidence type="ECO:0000256" key="14">
    <source>
        <dbReference type="SAM" id="MobiDB-lite"/>
    </source>
</evidence>
<dbReference type="FunFam" id="3.30.200.20:FF:000806">
    <property type="entry name" value="Putative DUF26-domain protein kinase family protein"/>
    <property type="match status" value="1"/>
</dbReference>
<reference evidence="19" key="2">
    <citation type="submission" date="2017-02" db="EMBL/GenBank/DDBJ databases">
        <title>WGS assembly of Sorghum bicolor.</title>
        <authorList>
            <person name="Paterson A."/>
            <person name="Mullet J."/>
            <person name="Bowers J."/>
            <person name="Bruggmann R."/>
            <person name="Dubchak I."/>
            <person name="Grimwood J."/>
            <person name="Gundlach H."/>
            <person name="Haberer G."/>
            <person name="Hellsten U."/>
            <person name="Mitros T."/>
            <person name="Poliakov A."/>
            <person name="Schmutz J."/>
            <person name="Spannagl M."/>
            <person name="Tang H."/>
            <person name="Wang X."/>
            <person name="Wicker T."/>
            <person name="Bharti A."/>
            <person name="Chapman J."/>
            <person name="Feltus F."/>
            <person name="Gowik U."/>
            <person name="Grigoriev I."/>
            <person name="Lyons E."/>
            <person name="Maher C."/>
            <person name="Martis M."/>
            <person name="Narechania A."/>
            <person name="Otillar R."/>
            <person name="Penning B."/>
            <person name="Salamov A."/>
            <person name="Wang Y."/>
            <person name="Zhang L."/>
            <person name="Carpita N."/>
            <person name="Freeling M."/>
            <person name="Gingle A."/>
            <person name="Hash C."/>
            <person name="Keller B."/>
            <person name="Klein P."/>
            <person name="Kresovich S."/>
            <person name="Mccann M."/>
            <person name="Ming R."/>
            <person name="Peterson D."/>
            <person name="Rahman M."/>
            <person name="Ware D."/>
            <person name="Westhoff P."/>
            <person name="Mayer K."/>
            <person name="Messing J."/>
            <person name="Sims D."/>
            <person name="Jenkins J."/>
            <person name="Shu S."/>
            <person name="Rokhsar D."/>
        </authorList>
    </citation>
    <scope>NUCLEOTIDE SEQUENCE</scope>
</reference>
<evidence type="ECO:0000256" key="1">
    <source>
        <dbReference type="ARBA" id="ARBA00004167"/>
    </source>
</evidence>
<evidence type="ECO:0000256" key="12">
    <source>
        <dbReference type="ARBA" id="ARBA00023180"/>
    </source>
</evidence>
<dbReference type="KEGG" id="sbi:8084083"/>
<dbReference type="GO" id="GO:0005886">
    <property type="term" value="C:plasma membrane"/>
    <property type="evidence" value="ECO:0000318"/>
    <property type="project" value="GO_Central"/>
</dbReference>
<dbReference type="Gene3D" id="1.10.510.10">
    <property type="entry name" value="Transferase(Phosphotransferase) domain 1"/>
    <property type="match status" value="1"/>
</dbReference>
<dbReference type="GO" id="GO:0006950">
    <property type="term" value="P:response to stress"/>
    <property type="evidence" value="ECO:0007669"/>
    <property type="project" value="UniProtKB-ARBA"/>
</dbReference>
<keyword evidence="2" id="KW-0723">Serine/threonine-protein kinase</keyword>
<dbReference type="InterPro" id="IPR008271">
    <property type="entry name" value="Ser/Thr_kinase_AS"/>
</dbReference>
<dbReference type="FunFam" id="3.30.430.20:FF:000004">
    <property type="entry name" value="Receptor-like serine-threonine protein kinase"/>
    <property type="match status" value="1"/>
</dbReference>
<evidence type="ECO:0000256" key="2">
    <source>
        <dbReference type="ARBA" id="ARBA00022527"/>
    </source>
</evidence>
<feature type="chain" id="PRO_5010960900" evidence="16">
    <location>
        <begin position="30"/>
        <end position="687"/>
    </location>
</feature>
<dbReference type="Gramene" id="KXG36425">
    <property type="protein sequence ID" value="KXG36425"/>
    <property type="gene ID" value="SORBI_3002G328500"/>
</dbReference>
<dbReference type="SUPFAM" id="SSF56112">
    <property type="entry name" value="Protein kinase-like (PK-like)"/>
    <property type="match status" value="1"/>
</dbReference>
<keyword evidence="20" id="KW-1185">Reference proteome</keyword>
<gene>
    <name evidence="19" type="ORF">SORBI_3002G328500</name>
</gene>
<keyword evidence="5 16" id="KW-0732">Signal</keyword>
<keyword evidence="9 13" id="KW-0067">ATP-binding</keyword>
<accession>A0A1B6QES9</accession>
<dbReference type="STRING" id="4558.C5XAS5"/>
<accession>C5XAS5</accession>
<evidence type="ECO:0000313" key="19">
    <source>
        <dbReference type="EMBL" id="EER99490.1"/>
    </source>
</evidence>
<dbReference type="GO" id="GO:0007165">
    <property type="term" value="P:signal transduction"/>
    <property type="evidence" value="ECO:0000318"/>
    <property type="project" value="GO_Central"/>
</dbReference>
<evidence type="ECO:0000256" key="13">
    <source>
        <dbReference type="PROSITE-ProRule" id="PRU10141"/>
    </source>
</evidence>
<feature type="region of interest" description="Disordered" evidence="14">
    <location>
        <begin position="261"/>
        <end position="286"/>
    </location>
</feature>
<dbReference type="InParanoid" id="C5XAS5"/>
<evidence type="ECO:0000256" key="3">
    <source>
        <dbReference type="ARBA" id="ARBA00022679"/>
    </source>
</evidence>
<dbReference type="GO" id="GO:0005524">
    <property type="term" value="F:ATP binding"/>
    <property type="evidence" value="ECO:0007669"/>
    <property type="project" value="UniProtKB-UniRule"/>
</dbReference>
<comment type="subcellular location">
    <subcellularLocation>
        <location evidence="1">Membrane</location>
        <topology evidence="1">Single-pass membrane protein</topology>
    </subcellularLocation>
</comment>
<dbReference type="eggNOG" id="ENOG502QWDY">
    <property type="taxonomic scope" value="Eukaryota"/>
</dbReference>
<evidence type="ECO:0000259" key="18">
    <source>
        <dbReference type="PROSITE" id="PS51473"/>
    </source>
</evidence>